<name>A0ABV6QG51_9ACTN</name>
<comment type="caution">
    <text evidence="2">The sequence shown here is derived from an EMBL/GenBank/DDBJ whole genome shotgun (WGS) entry which is preliminary data.</text>
</comment>
<dbReference type="InterPro" id="IPR014710">
    <property type="entry name" value="RmlC-like_jellyroll"/>
</dbReference>
<sequence>MTECVSFSPPGTGAEYVAPDATITVKVGGEHTGAQYELFEVDAPRGPAGPPHQEAWSKAYYVLQGRMLVHLGDKGYDLGPGSSITIPAGTTNTFSVLTPSAKFLAISLTDGMGRFFADLDSVPDGDFEALRAVIGRHGVTLTEPSEQPS</sequence>
<dbReference type="EMBL" id="JBHLTC010000006">
    <property type="protein sequence ID" value="MFC0623606.1"/>
    <property type="molecule type" value="Genomic_DNA"/>
</dbReference>
<reference evidence="2 3" key="1">
    <citation type="submission" date="2024-09" db="EMBL/GenBank/DDBJ databases">
        <authorList>
            <person name="Sun Q."/>
            <person name="Mori K."/>
        </authorList>
    </citation>
    <scope>NUCLEOTIDE SEQUENCE [LARGE SCALE GENOMIC DNA]</scope>
    <source>
        <strain evidence="2 3">CGMCC 1.15906</strain>
    </source>
</reference>
<proteinExistence type="predicted"/>
<evidence type="ECO:0000259" key="1">
    <source>
        <dbReference type="Pfam" id="PF07883"/>
    </source>
</evidence>
<dbReference type="Pfam" id="PF07883">
    <property type="entry name" value="Cupin_2"/>
    <property type="match status" value="1"/>
</dbReference>
<feature type="domain" description="Cupin type-2" evidence="1">
    <location>
        <begin position="43"/>
        <end position="94"/>
    </location>
</feature>
<accession>A0ABV6QG51</accession>
<dbReference type="InterPro" id="IPR011051">
    <property type="entry name" value="RmlC_Cupin_sf"/>
</dbReference>
<dbReference type="InterPro" id="IPR053146">
    <property type="entry name" value="QDO-like"/>
</dbReference>
<evidence type="ECO:0000313" key="3">
    <source>
        <dbReference type="Proteomes" id="UP001589890"/>
    </source>
</evidence>
<dbReference type="InterPro" id="IPR013096">
    <property type="entry name" value="Cupin_2"/>
</dbReference>
<gene>
    <name evidence="2" type="ORF">ACFFGN_05995</name>
</gene>
<dbReference type="SUPFAM" id="SSF51182">
    <property type="entry name" value="RmlC-like cupins"/>
    <property type="match status" value="1"/>
</dbReference>
<keyword evidence="3" id="KW-1185">Reference proteome</keyword>
<dbReference type="PANTHER" id="PTHR36440">
    <property type="entry name" value="PUTATIVE (AFU_ORTHOLOGUE AFUA_8G07350)-RELATED"/>
    <property type="match status" value="1"/>
</dbReference>
<dbReference type="RefSeq" id="WP_380044312.1">
    <property type="nucleotide sequence ID" value="NZ_JBHLTC010000006.1"/>
</dbReference>
<organism evidence="2 3">
    <name type="scientific">Kribbella deserti</name>
    <dbReference type="NCBI Taxonomy" id="1926257"/>
    <lineage>
        <taxon>Bacteria</taxon>
        <taxon>Bacillati</taxon>
        <taxon>Actinomycetota</taxon>
        <taxon>Actinomycetes</taxon>
        <taxon>Propionibacteriales</taxon>
        <taxon>Kribbellaceae</taxon>
        <taxon>Kribbella</taxon>
    </lineage>
</organism>
<evidence type="ECO:0000313" key="2">
    <source>
        <dbReference type="EMBL" id="MFC0623606.1"/>
    </source>
</evidence>
<dbReference type="PANTHER" id="PTHR36440:SF1">
    <property type="entry name" value="PUTATIVE (AFU_ORTHOLOGUE AFUA_8G07350)-RELATED"/>
    <property type="match status" value="1"/>
</dbReference>
<dbReference type="Proteomes" id="UP001589890">
    <property type="component" value="Unassembled WGS sequence"/>
</dbReference>
<protein>
    <submittedName>
        <fullName evidence="2">Cupin domain-containing protein</fullName>
    </submittedName>
</protein>
<dbReference type="Gene3D" id="2.60.120.10">
    <property type="entry name" value="Jelly Rolls"/>
    <property type="match status" value="1"/>
</dbReference>